<accession>A0AAD7GBK1</accession>
<dbReference type="AlphaFoldDB" id="A0AAD7GBK1"/>
<protein>
    <submittedName>
        <fullName evidence="1">Uncharacterized protein</fullName>
    </submittedName>
</protein>
<dbReference type="EMBL" id="JARKIE010000159">
    <property type="protein sequence ID" value="KAJ7674101.1"/>
    <property type="molecule type" value="Genomic_DNA"/>
</dbReference>
<sequence>MTSAILRVLLADFQRLQILAVIYPDAYTLQLRCEDYRFFEADYRAVLLVSEASLREWELGADGGGRPLGHGRAGCEAAPDRGNHRLALCRFMALASCPFAKKLRKREDVVDVGQLNDSVRRERVMNIQVGDLREHGVPKINVSGELQGGHQSHKRQCFENREQGRVRSYVRKPEADEAAALGQDMDVLIHCPRVPVHAGQRQMADMVGEEGRGFRIEDFEAGLLDAFEVGDIENSVKGSILSKDYFNAARDQNQRQDRLWLRYGSKFQDIPLEIHR</sequence>
<proteinExistence type="predicted"/>
<reference evidence="1" key="1">
    <citation type="submission" date="2023-03" db="EMBL/GenBank/DDBJ databases">
        <title>Massive genome expansion in bonnet fungi (Mycena s.s.) driven by repeated elements and novel gene families across ecological guilds.</title>
        <authorList>
            <consortium name="Lawrence Berkeley National Laboratory"/>
            <person name="Harder C.B."/>
            <person name="Miyauchi S."/>
            <person name="Viragh M."/>
            <person name="Kuo A."/>
            <person name="Thoen E."/>
            <person name="Andreopoulos B."/>
            <person name="Lu D."/>
            <person name="Skrede I."/>
            <person name="Drula E."/>
            <person name="Henrissat B."/>
            <person name="Morin E."/>
            <person name="Kohler A."/>
            <person name="Barry K."/>
            <person name="LaButti K."/>
            <person name="Morin E."/>
            <person name="Salamov A."/>
            <person name="Lipzen A."/>
            <person name="Mereny Z."/>
            <person name="Hegedus B."/>
            <person name="Baldrian P."/>
            <person name="Stursova M."/>
            <person name="Weitz H."/>
            <person name="Taylor A."/>
            <person name="Grigoriev I.V."/>
            <person name="Nagy L.G."/>
            <person name="Martin F."/>
            <person name="Kauserud H."/>
        </authorList>
    </citation>
    <scope>NUCLEOTIDE SEQUENCE</scope>
    <source>
        <strain evidence="1">CBHHK067</strain>
    </source>
</reference>
<organism evidence="1 2">
    <name type="scientific">Mycena rosella</name>
    <name type="common">Pink bonnet</name>
    <name type="synonym">Agaricus rosellus</name>
    <dbReference type="NCBI Taxonomy" id="1033263"/>
    <lineage>
        <taxon>Eukaryota</taxon>
        <taxon>Fungi</taxon>
        <taxon>Dikarya</taxon>
        <taxon>Basidiomycota</taxon>
        <taxon>Agaricomycotina</taxon>
        <taxon>Agaricomycetes</taxon>
        <taxon>Agaricomycetidae</taxon>
        <taxon>Agaricales</taxon>
        <taxon>Marasmiineae</taxon>
        <taxon>Mycenaceae</taxon>
        <taxon>Mycena</taxon>
    </lineage>
</organism>
<evidence type="ECO:0000313" key="2">
    <source>
        <dbReference type="Proteomes" id="UP001221757"/>
    </source>
</evidence>
<comment type="caution">
    <text evidence="1">The sequence shown here is derived from an EMBL/GenBank/DDBJ whole genome shotgun (WGS) entry which is preliminary data.</text>
</comment>
<dbReference type="Proteomes" id="UP001221757">
    <property type="component" value="Unassembled WGS sequence"/>
</dbReference>
<name>A0AAD7GBK1_MYCRO</name>
<gene>
    <name evidence="1" type="ORF">B0H17DRAFT_1140758</name>
</gene>
<keyword evidence="2" id="KW-1185">Reference proteome</keyword>
<evidence type="ECO:0000313" key="1">
    <source>
        <dbReference type="EMBL" id="KAJ7674101.1"/>
    </source>
</evidence>